<evidence type="ECO:0000313" key="10">
    <source>
        <dbReference type="EMBL" id="ELR16812.1"/>
    </source>
</evidence>
<name>L8GV46_ACACF</name>
<dbReference type="GO" id="GO:0045292">
    <property type="term" value="P:mRNA cis splicing, via spliceosome"/>
    <property type="evidence" value="ECO:0007669"/>
    <property type="project" value="InterPro"/>
</dbReference>
<feature type="region of interest" description="Disordered" evidence="7">
    <location>
        <begin position="245"/>
        <end position="269"/>
    </location>
</feature>
<evidence type="ECO:0000256" key="6">
    <source>
        <dbReference type="ARBA" id="ARBA00023242"/>
    </source>
</evidence>
<keyword evidence="3" id="KW-0747">Spliceosome</keyword>
<organism evidence="10 11">
    <name type="scientific">Acanthamoeba castellanii (strain ATCC 30010 / Neff)</name>
    <dbReference type="NCBI Taxonomy" id="1257118"/>
    <lineage>
        <taxon>Eukaryota</taxon>
        <taxon>Amoebozoa</taxon>
        <taxon>Discosea</taxon>
        <taxon>Longamoebia</taxon>
        <taxon>Centramoebida</taxon>
        <taxon>Acanthamoebidae</taxon>
        <taxon>Acanthamoeba</taxon>
    </lineage>
</organism>
<gene>
    <name evidence="10" type="ORF">ACA1_383430</name>
</gene>
<dbReference type="AlphaFoldDB" id="L8GV46"/>
<dbReference type="GO" id="GO:0005686">
    <property type="term" value="C:U2 snRNP"/>
    <property type="evidence" value="ECO:0007669"/>
    <property type="project" value="TreeGrafter"/>
</dbReference>
<dbReference type="Gene3D" id="1.10.10.790">
    <property type="entry name" value="Surp module"/>
    <property type="match status" value="1"/>
</dbReference>
<feature type="domain" description="Ubiquitin-like" evidence="8">
    <location>
        <begin position="579"/>
        <end position="667"/>
    </location>
</feature>
<evidence type="ECO:0000256" key="1">
    <source>
        <dbReference type="ARBA" id="ARBA00004123"/>
    </source>
</evidence>
<feature type="region of interest" description="Disordered" evidence="7">
    <location>
        <begin position="539"/>
        <end position="559"/>
    </location>
</feature>
<dbReference type="Pfam" id="PF01805">
    <property type="entry name" value="Surp"/>
    <property type="match status" value="1"/>
</dbReference>
<feature type="compositionally biased region" description="Basic and acidic residues" evidence="7">
    <location>
        <begin position="420"/>
        <end position="431"/>
    </location>
</feature>
<evidence type="ECO:0000256" key="3">
    <source>
        <dbReference type="ARBA" id="ARBA00022728"/>
    </source>
</evidence>
<feature type="compositionally biased region" description="Pro residues" evidence="7">
    <location>
        <begin position="476"/>
        <end position="491"/>
    </location>
</feature>
<evidence type="ECO:0000313" key="11">
    <source>
        <dbReference type="Proteomes" id="UP000011083"/>
    </source>
</evidence>
<evidence type="ECO:0000256" key="2">
    <source>
        <dbReference type="ARBA" id="ARBA00022664"/>
    </source>
</evidence>
<dbReference type="FunFam" id="1.10.10.790:FF:000001">
    <property type="entry name" value="Splicing factor 3a, subunit 1"/>
    <property type="match status" value="1"/>
</dbReference>
<dbReference type="EMBL" id="KB007982">
    <property type="protein sequence ID" value="ELR16812.1"/>
    <property type="molecule type" value="Genomic_DNA"/>
</dbReference>
<dbReference type="GO" id="GO:0071004">
    <property type="term" value="C:U2-type prespliceosome"/>
    <property type="evidence" value="ECO:0007669"/>
    <property type="project" value="TreeGrafter"/>
</dbReference>
<dbReference type="SUPFAM" id="SSF109905">
    <property type="entry name" value="Surp module (SWAP domain)"/>
    <property type="match status" value="1"/>
</dbReference>
<keyword evidence="5" id="KW-0508">mRNA splicing</keyword>
<evidence type="ECO:0000256" key="7">
    <source>
        <dbReference type="SAM" id="MobiDB-lite"/>
    </source>
</evidence>
<dbReference type="SMART" id="SM00648">
    <property type="entry name" value="SWAP"/>
    <property type="match status" value="1"/>
</dbReference>
<keyword evidence="11" id="KW-1185">Reference proteome</keyword>
<dbReference type="GO" id="GO:0003723">
    <property type="term" value="F:RNA binding"/>
    <property type="evidence" value="ECO:0007669"/>
    <property type="project" value="InterPro"/>
</dbReference>
<proteinExistence type="predicted"/>
<evidence type="ECO:0000259" key="9">
    <source>
        <dbReference type="PROSITE" id="PS50128"/>
    </source>
</evidence>
<dbReference type="VEuPathDB" id="AmoebaDB:ACA1_383430"/>
<feature type="compositionally biased region" description="Low complexity" evidence="7">
    <location>
        <begin position="245"/>
        <end position="258"/>
    </location>
</feature>
<dbReference type="KEGG" id="acan:ACA1_383430"/>
<dbReference type="PROSITE" id="PS50053">
    <property type="entry name" value="UBIQUITIN_2"/>
    <property type="match status" value="1"/>
</dbReference>
<dbReference type="CDD" id="cd01800">
    <property type="entry name" value="Ubl_SF3a120"/>
    <property type="match status" value="1"/>
</dbReference>
<dbReference type="SMART" id="SM00213">
    <property type="entry name" value="UBQ"/>
    <property type="match status" value="1"/>
</dbReference>
<comment type="subcellular location">
    <subcellularLocation>
        <location evidence="1">Nucleus</location>
    </subcellularLocation>
</comment>
<protein>
    <submittedName>
        <fullName evidence="10">Surp module domain containing protein</fullName>
    </submittedName>
</protein>
<keyword evidence="4" id="KW-0677">Repeat</keyword>
<dbReference type="GeneID" id="14917531"/>
<sequence>MATLAANIPPEKRNCRFRGTKWSRVRAQDPVERETERDVQLPSSTDPFHAYYKRRIQELKGLLPGQDGAEAASISALPTKKTVAEKEAKPAKPLKAPEPEEWIIDIPELLTALDLEVIKLAAQFVARNGKHFYLGLLNREQRNPQFDFLKPQHYLHRFFNTLVDAYTKVLMPPHDLNTKLDALLDKHKIYEGLLDRVDWEKHQQRLKDEENEEEKERMERALIDWHDFVVVETIVFDDDEMKPPAARAGAAQAGGAERAAVKHEKQDAGDDMDMDVEMEMDLDDQEIRIVKGEAPRPTPSVGTSEALKYSICPKCGEKIPLEDMEEHMRIELLDPIARQKKLEQMKRRRESSLAEGDEISKNLRNLSALRPDIFDEEEEARKAEENRRQQPKIIWDGHTGSIAATASAVMAGMTPEEKAKAIAKAEADRGPKIGPAISTTQPAAPGPAPGQQPPGPPGQPLLPSPGQLPPGAGAPGQPPRPLGMPGMPPGMPPMGMPPGMPPGMMPYGMPGMPPMPGMAPPGMPPHMQGMPPFGMPPPGYGVPAPGQEEEEPSLKKQKTGPSLVPEEEFIASHPGPVTIKVTVPPASEKGAQPEWNFDGQTLEFSMDPKQTITDLKNLVRDQLGGMPPAKQKLESVGLGFLKDNLSLAAYNMDSNTVIALGVKTRGRGGKK</sequence>
<feature type="compositionally biased region" description="Pro residues" evidence="7">
    <location>
        <begin position="444"/>
        <end position="468"/>
    </location>
</feature>
<evidence type="ECO:0000256" key="4">
    <source>
        <dbReference type="ARBA" id="ARBA00022737"/>
    </source>
</evidence>
<dbReference type="RefSeq" id="XP_004338825.1">
    <property type="nucleotide sequence ID" value="XM_004338777.1"/>
</dbReference>
<dbReference type="Gene3D" id="3.10.20.90">
    <property type="entry name" value="Phosphatidylinositol 3-kinase Catalytic Subunit, Chain A, domain 1"/>
    <property type="match status" value="1"/>
</dbReference>
<dbReference type="Pfam" id="PF12230">
    <property type="entry name" value="PRP21_like_P"/>
    <property type="match status" value="1"/>
</dbReference>
<dbReference type="PROSITE" id="PS50128">
    <property type="entry name" value="SURP"/>
    <property type="match status" value="1"/>
</dbReference>
<dbReference type="GO" id="GO:0071013">
    <property type="term" value="C:catalytic step 2 spliceosome"/>
    <property type="evidence" value="ECO:0007669"/>
    <property type="project" value="TreeGrafter"/>
</dbReference>
<dbReference type="InterPro" id="IPR035967">
    <property type="entry name" value="SWAP/Surp_sf"/>
</dbReference>
<dbReference type="PANTHER" id="PTHR15316:SF1">
    <property type="entry name" value="SPLICING FACTOR 3A SUBUNIT 1"/>
    <property type="match status" value="1"/>
</dbReference>
<feature type="compositionally biased region" description="Basic and acidic residues" evidence="7">
    <location>
        <begin position="379"/>
        <end position="388"/>
    </location>
</feature>
<dbReference type="InterPro" id="IPR045146">
    <property type="entry name" value="SF3A1"/>
</dbReference>
<dbReference type="PANTHER" id="PTHR15316">
    <property type="entry name" value="SPLICEOSOME ASSOCIATED PROTEIN 114/SWAP SPLICING FACTOR-RELATED"/>
    <property type="match status" value="1"/>
</dbReference>
<feature type="domain" description="SURP motif" evidence="9">
    <location>
        <begin position="117"/>
        <end position="159"/>
    </location>
</feature>
<dbReference type="InterPro" id="IPR035563">
    <property type="entry name" value="SF3As1_ubi"/>
</dbReference>
<keyword evidence="6" id="KW-0539">Nucleus</keyword>
<dbReference type="InterPro" id="IPR000061">
    <property type="entry name" value="Surp"/>
</dbReference>
<dbReference type="GO" id="GO:0000381">
    <property type="term" value="P:regulation of alternative mRNA splicing, via spliceosome"/>
    <property type="evidence" value="ECO:0007669"/>
    <property type="project" value="TreeGrafter"/>
</dbReference>
<feature type="compositionally biased region" description="Basic and acidic residues" evidence="7">
    <location>
        <begin position="259"/>
        <end position="268"/>
    </location>
</feature>
<dbReference type="Pfam" id="PF00240">
    <property type="entry name" value="ubiquitin"/>
    <property type="match status" value="1"/>
</dbReference>
<dbReference type="STRING" id="1257118.L8GV46"/>
<dbReference type="InterPro" id="IPR000626">
    <property type="entry name" value="Ubiquitin-like_dom"/>
</dbReference>
<feature type="region of interest" description="Disordered" evidence="7">
    <location>
        <begin position="378"/>
        <end position="399"/>
    </location>
</feature>
<dbReference type="InterPro" id="IPR029071">
    <property type="entry name" value="Ubiquitin-like_domsf"/>
</dbReference>
<dbReference type="SUPFAM" id="SSF54236">
    <property type="entry name" value="Ubiquitin-like"/>
    <property type="match status" value="1"/>
</dbReference>
<keyword evidence="2" id="KW-0507">mRNA processing</keyword>
<evidence type="ECO:0000259" key="8">
    <source>
        <dbReference type="PROSITE" id="PS50053"/>
    </source>
</evidence>
<feature type="region of interest" description="Disordered" evidence="7">
    <location>
        <begin position="420"/>
        <end position="491"/>
    </location>
</feature>
<evidence type="ECO:0000256" key="5">
    <source>
        <dbReference type="ARBA" id="ARBA00023187"/>
    </source>
</evidence>
<dbReference type="OrthoDB" id="447637at2759"/>
<dbReference type="OMA" id="HAYYRHR"/>
<reference evidence="10 11" key="1">
    <citation type="journal article" date="2013" name="Genome Biol.">
        <title>Genome of Acanthamoeba castellanii highlights extensive lateral gene transfer and early evolution of tyrosine kinase signaling.</title>
        <authorList>
            <person name="Clarke M."/>
            <person name="Lohan A.J."/>
            <person name="Liu B."/>
            <person name="Lagkouvardos I."/>
            <person name="Roy S."/>
            <person name="Zafar N."/>
            <person name="Bertelli C."/>
            <person name="Schilde C."/>
            <person name="Kianianmomeni A."/>
            <person name="Burglin T.R."/>
            <person name="Frech C."/>
            <person name="Turcotte B."/>
            <person name="Kopec K.O."/>
            <person name="Synnott J.M."/>
            <person name="Choo C."/>
            <person name="Paponov I."/>
            <person name="Finkler A."/>
            <person name="Soon Heng Tan C."/>
            <person name="Hutchins A.P."/>
            <person name="Weinmeier T."/>
            <person name="Rattei T."/>
            <person name="Chu J.S."/>
            <person name="Gimenez G."/>
            <person name="Irimia M."/>
            <person name="Rigden D.J."/>
            <person name="Fitzpatrick D.A."/>
            <person name="Lorenzo-Morales J."/>
            <person name="Bateman A."/>
            <person name="Chiu C.H."/>
            <person name="Tang P."/>
            <person name="Hegemann P."/>
            <person name="Fromm H."/>
            <person name="Raoult D."/>
            <person name="Greub G."/>
            <person name="Miranda-Saavedra D."/>
            <person name="Chen N."/>
            <person name="Nash P."/>
            <person name="Ginger M.L."/>
            <person name="Horn M."/>
            <person name="Schaap P."/>
            <person name="Caler L."/>
            <person name="Loftus B."/>
        </authorList>
    </citation>
    <scope>NUCLEOTIDE SEQUENCE [LARGE SCALE GENOMIC DNA]</scope>
    <source>
        <strain evidence="10 11">Neff</strain>
    </source>
</reference>
<dbReference type="InterPro" id="IPR022030">
    <property type="entry name" value="SF3A1_dom"/>
</dbReference>
<dbReference type="Proteomes" id="UP000011083">
    <property type="component" value="Unassembled WGS sequence"/>
</dbReference>
<accession>L8GV46</accession>